<keyword evidence="10" id="KW-1185">Reference proteome</keyword>
<feature type="transmembrane region" description="Helical" evidence="8">
    <location>
        <begin position="298"/>
        <end position="316"/>
    </location>
</feature>
<dbReference type="InterPro" id="IPR056198">
    <property type="entry name" value="LBD_receptor"/>
</dbReference>
<keyword evidence="7" id="KW-0325">Glycoprotein</keyword>
<proteinExistence type="predicted"/>
<organism evidence="10 11">
    <name type="scientific">Musca domestica</name>
    <name type="common">House fly</name>
    <dbReference type="NCBI Taxonomy" id="7370"/>
    <lineage>
        <taxon>Eukaryota</taxon>
        <taxon>Metazoa</taxon>
        <taxon>Ecdysozoa</taxon>
        <taxon>Arthropoda</taxon>
        <taxon>Hexapoda</taxon>
        <taxon>Insecta</taxon>
        <taxon>Pterygota</taxon>
        <taxon>Neoptera</taxon>
        <taxon>Endopterygota</taxon>
        <taxon>Diptera</taxon>
        <taxon>Brachycera</taxon>
        <taxon>Muscomorpha</taxon>
        <taxon>Muscoidea</taxon>
        <taxon>Muscidae</taxon>
        <taxon>Musca</taxon>
    </lineage>
</organism>
<accession>A0A9J7ID18</accession>
<evidence type="ECO:0000259" key="9">
    <source>
        <dbReference type="Pfam" id="PF24061"/>
    </source>
</evidence>
<dbReference type="SUPFAM" id="SSF53850">
    <property type="entry name" value="Periplasmic binding protein-like II"/>
    <property type="match status" value="1"/>
</dbReference>
<name>A0A9J7ID18_MUSDO</name>
<dbReference type="PANTHER" id="PTHR42643:SF37">
    <property type="entry name" value="IONOTROPIC RECEPTOR 11A-RELATED"/>
    <property type="match status" value="1"/>
</dbReference>
<dbReference type="PANTHER" id="PTHR42643">
    <property type="entry name" value="IONOTROPIC RECEPTOR 20A-RELATED"/>
    <property type="match status" value="1"/>
</dbReference>
<evidence type="ECO:0000256" key="5">
    <source>
        <dbReference type="ARBA" id="ARBA00023136"/>
    </source>
</evidence>
<evidence type="ECO:0000256" key="7">
    <source>
        <dbReference type="ARBA" id="ARBA00023180"/>
    </source>
</evidence>
<keyword evidence="5 8" id="KW-0472">Membrane</keyword>
<dbReference type="InterPro" id="IPR052192">
    <property type="entry name" value="Insect_Ionotropic_Sensory_Rcpt"/>
</dbReference>
<evidence type="ECO:0000313" key="10">
    <source>
        <dbReference type="Proteomes" id="UP001652621"/>
    </source>
</evidence>
<feature type="domain" description="Putative ionotropic receptor ligand binding" evidence="9">
    <location>
        <begin position="8"/>
        <end position="163"/>
    </location>
</feature>
<keyword evidence="3 8" id="KW-0812">Transmembrane</keyword>
<evidence type="ECO:0000256" key="3">
    <source>
        <dbReference type="ARBA" id="ARBA00022692"/>
    </source>
</evidence>
<dbReference type="Proteomes" id="UP001652621">
    <property type="component" value="Unplaced"/>
</dbReference>
<dbReference type="OrthoDB" id="7739311at2759"/>
<feature type="transmembrane region" description="Helical" evidence="8">
    <location>
        <begin position="543"/>
        <end position="565"/>
    </location>
</feature>
<gene>
    <name evidence="11" type="primary">LOC109611771</name>
</gene>
<dbReference type="Gene3D" id="3.40.190.10">
    <property type="entry name" value="Periplasmic binding protein-like II"/>
    <property type="match status" value="1"/>
</dbReference>
<evidence type="ECO:0000256" key="1">
    <source>
        <dbReference type="ARBA" id="ARBA00004651"/>
    </source>
</evidence>
<dbReference type="RefSeq" id="XP_019890570.2">
    <property type="nucleotide sequence ID" value="XM_020035011.2"/>
</dbReference>
<keyword evidence="2" id="KW-1003">Cell membrane</keyword>
<dbReference type="VEuPathDB" id="VectorBase:MDOMA2_017905"/>
<dbReference type="GeneID" id="109611771"/>
<dbReference type="Pfam" id="PF24061">
    <property type="entry name" value="LBD_receptor"/>
    <property type="match status" value="1"/>
</dbReference>
<dbReference type="KEGG" id="mde:109611771"/>
<evidence type="ECO:0000256" key="4">
    <source>
        <dbReference type="ARBA" id="ARBA00022989"/>
    </source>
</evidence>
<sequence>MEKCSGLVCRRQTLNHDFLLEYFLRNLSCDISVQLEFGRPDVRPWDYNLFVIDSAKAFEALRLQLPGPSKNRQFYFFILLTCSSAHPTYVKQQMYKIFKVCLQIGVKNAVIMHRYSAGAYISFYTYYAFGRFHCWDDITIREINRFENGSLSGNYLFPKQLRNYHGCTIMVSAHLVAPLLSFNGDFTNEQHLRDKSRIAGIEGDILKTVADTLNMNLKFRFPLNLNKKFMFSNRTDSLVDLTENRSEIAIGGLSPILPDTQQFTYSSVYHTTPGVFVVKRGLSFGPLKQLLKPLDTNIWILIILQWLVAVVLIQLVQRFGNLTLWNFIFGPHNRHPMRNMFMSYLGYPIPTAAVPGRNFARFLLMAWLLLTFELRNAYQGKMYDSLRLAKRLPVPRTIDDLIRHDYTLLSHEFNDFYPHNKTRIMSNAFMRLHRINSSHHKLTAMALLDYLADFNARNLHNTSLTYVEEDIYSFQCVMMFRRYSVLPESINPKLKLLTDAGITDHIAKRYVRWQKQRGNRRGAVPTGIQEITNHKLRGVYKGYGVLCACAVLVFFLEMLTFKFGILKKIMDYLN</sequence>
<dbReference type="GO" id="GO:0005886">
    <property type="term" value="C:plasma membrane"/>
    <property type="evidence" value="ECO:0007669"/>
    <property type="project" value="UniProtKB-SubCell"/>
</dbReference>
<evidence type="ECO:0000313" key="11">
    <source>
        <dbReference type="RefSeq" id="XP_019890570.2"/>
    </source>
</evidence>
<evidence type="ECO:0000256" key="2">
    <source>
        <dbReference type="ARBA" id="ARBA00022475"/>
    </source>
</evidence>
<evidence type="ECO:0000256" key="8">
    <source>
        <dbReference type="SAM" id="Phobius"/>
    </source>
</evidence>
<keyword evidence="6" id="KW-0675">Receptor</keyword>
<evidence type="ECO:0000256" key="6">
    <source>
        <dbReference type="ARBA" id="ARBA00023170"/>
    </source>
</evidence>
<reference evidence="11" key="1">
    <citation type="submission" date="2025-08" db="UniProtKB">
        <authorList>
            <consortium name="RefSeq"/>
        </authorList>
    </citation>
    <scope>IDENTIFICATION</scope>
    <source>
        <strain evidence="11">Aabys</strain>
        <tissue evidence="11">Whole body</tissue>
    </source>
</reference>
<comment type="subcellular location">
    <subcellularLocation>
        <location evidence="1">Cell membrane</location>
        <topology evidence="1">Multi-pass membrane protein</topology>
    </subcellularLocation>
</comment>
<keyword evidence="4 8" id="KW-1133">Transmembrane helix</keyword>
<dbReference type="AlphaFoldDB" id="A0A9J7ID18"/>
<protein>
    <submittedName>
        <fullName evidence="11">Uncharacterized protein LOC109611771</fullName>
    </submittedName>
</protein>